<sequence length="245" mass="26776">SIWGKVIGGVAGFALGGPLGAILGSAFGHAVDRSKTQRRIKQGPVSIQTRQTAFTVGVIVLSAKMAKADGMVTRDEVNTFKKVFNIPPDEMHEVGLLFDQARRDAGGYEPYAGQIGELFAHDPVVLENLLGGLFQIALADGFVHPKELAYLNNVSRELGLDRATFERIRAAHMVGEQINPYEVLGVTQRATSEEVKKAYRNLTRENHPDTLIAQGMPQEFVEVANEKMAKINTAYASIQKQRSLS</sequence>
<dbReference type="PRINTS" id="PR00625">
    <property type="entry name" value="JDOMAIN"/>
</dbReference>
<dbReference type="SUPFAM" id="SSF158682">
    <property type="entry name" value="TerB-like"/>
    <property type="match status" value="1"/>
</dbReference>
<dbReference type="Gene3D" id="1.10.3680.10">
    <property type="entry name" value="TerB-like"/>
    <property type="match status" value="1"/>
</dbReference>
<accession>A0A382DSG0</accession>
<dbReference type="Pfam" id="PF05099">
    <property type="entry name" value="TerB"/>
    <property type="match status" value="1"/>
</dbReference>
<reference evidence="3" key="1">
    <citation type="submission" date="2018-05" db="EMBL/GenBank/DDBJ databases">
        <authorList>
            <person name="Lanie J.A."/>
            <person name="Ng W.-L."/>
            <person name="Kazmierczak K.M."/>
            <person name="Andrzejewski T.M."/>
            <person name="Davidsen T.M."/>
            <person name="Wayne K.J."/>
            <person name="Tettelin H."/>
            <person name="Glass J.I."/>
            <person name="Rusch D."/>
            <person name="Podicherti R."/>
            <person name="Tsui H.-C.T."/>
            <person name="Winkler M.E."/>
        </authorList>
    </citation>
    <scope>NUCLEOTIDE SEQUENCE</scope>
</reference>
<dbReference type="SMART" id="SM00271">
    <property type="entry name" value="DnaJ"/>
    <property type="match status" value="1"/>
</dbReference>
<dbReference type="Gene3D" id="1.10.287.110">
    <property type="entry name" value="DnaJ domain"/>
    <property type="match status" value="1"/>
</dbReference>
<feature type="domain" description="J" evidence="2">
    <location>
        <begin position="179"/>
        <end position="243"/>
    </location>
</feature>
<feature type="transmembrane region" description="Helical" evidence="1">
    <location>
        <begin position="6"/>
        <end position="31"/>
    </location>
</feature>
<dbReference type="InterPro" id="IPR029024">
    <property type="entry name" value="TerB-like"/>
</dbReference>
<dbReference type="CDD" id="cd07316">
    <property type="entry name" value="terB_like_DjlA"/>
    <property type="match status" value="1"/>
</dbReference>
<evidence type="ECO:0000259" key="2">
    <source>
        <dbReference type="PROSITE" id="PS50076"/>
    </source>
</evidence>
<proteinExistence type="predicted"/>
<gene>
    <name evidence="3" type="ORF">METZ01_LOCUS194039</name>
</gene>
<protein>
    <recommendedName>
        <fullName evidence="2">J domain-containing protein</fullName>
    </recommendedName>
</protein>
<dbReference type="EMBL" id="UINC01040798">
    <property type="protein sequence ID" value="SVB41185.1"/>
    <property type="molecule type" value="Genomic_DNA"/>
</dbReference>
<keyword evidence="1" id="KW-0472">Membrane</keyword>
<dbReference type="AlphaFoldDB" id="A0A382DSG0"/>
<dbReference type="SUPFAM" id="SSF46565">
    <property type="entry name" value="Chaperone J-domain"/>
    <property type="match status" value="1"/>
</dbReference>
<dbReference type="InterPro" id="IPR001623">
    <property type="entry name" value="DnaJ_domain"/>
</dbReference>
<dbReference type="InterPro" id="IPR036869">
    <property type="entry name" value="J_dom_sf"/>
</dbReference>
<organism evidence="3">
    <name type="scientific">marine metagenome</name>
    <dbReference type="NCBI Taxonomy" id="408172"/>
    <lineage>
        <taxon>unclassified sequences</taxon>
        <taxon>metagenomes</taxon>
        <taxon>ecological metagenomes</taxon>
    </lineage>
</organism>
<keyword evidence="1" id="KW-0812">Transmembrane</keyword>
<feature type="non-terminal residue" evidence="3">
    <location>
        <position position="1"/>
    </location>
</feature>
<dbReference type="PANTHER" id="PTHR24074">
    <property type="entry name" value="CO-CHAPERONE PROTEIN DJLA"/>
    <property type="match status" value="1"/>
</dbReference>
<evidence type="ECO:0000256" key="1">
    <source>
        <dbReference type="SAM" id="Phobius"/>
    </source>
</evidence>
<dbReference type="InterPro" id="IPR007791">
    <property type="entry name" value="DjlA_N"/>
</dbReference>
<keyword evidence="1" id="KW-1133">Transmembrane helix</keyword>
<name>A0A382DSG0_9ZZZZ</name>
<dbReference type="Pfam" id="PF00226">
    <property type="entry name" value="DnaJ"/>
    <property type="match status" value="1"/>
</dbReference>
<evidence type="ECO:0000313" key="3">
    <source>
        <dbReference type="EMBL" id="SVB41185.1"/>
    </source>
</evidence>
<dbReference type="PROSITE" id="PS50076">
    <property type="entry name" value="DNAJ_2"/>
    <property type="match status" value="1"/>
</dbReference>
<dbReference type="InterPro" id="IPR050817">
    <property type="entry name" value="DjlA_DnaK_co-chaperone"/>
</dbReference>
<dbReference type="CDD" id="cd06257">
    <property type="entry name" value="DnaJ"/>
    <property type="match status" value="1"/>
</dbReference>